<dbReference type="CDD" id="cd01127">
    <property type="entry name" value="TrwB_TraG_TraD_VirD4"/>
    <property type="match status" value="1"/>
</dbReference>
<comment type="caution">
    <text evidence="9">The sequence shown here is derived from an EMBL/GenBank/DDBJ whole genome shotgun (WGS) entry which is preliminary data.</text>
</comment>
<keyword evidence="6 8" id="KW-0472">Membrane</keyword>
<dbReference type="EMBL" id="JAUTWS010000034">
    <property type="protein sequence ID" value="MDO9711774.1"/>
    <property type="molecule type" value="Genomic_DNA"/>
</dbReference>
<dbReference type="SUPFAM" id="SSF52540">
    <property type="entry name" value="P-loop containing nucleoside triphosphate hydrolases"/>
    <property type="match status" value="1"/>
</dbReference>
<keyword evidence="5 8" id="KW-1133">Transmembrane helix</keyword>
<dbReference type="Gene3D" id="3.40.50.300">
    <property type="entry name" value="P-loop containing nucleotide triphosphate hydrolases"/>
    <property type="match status" value="1"/>
</dbReference>
<feature type="region of interest" description="Disordered" evidence="7">
    <location>
        <begin position="526"/>
        <end position="554"/>
    </location>
</feature>
<evidence type="ECO:0000256" key="2">
    <source>
        <dbReference type="ARBA" id="ARBA00008806"/>
    </source>
</evidence>
<keyword evidence="3" id="KW-1003">Cell membrane</keyword>
<keyword evidence="4 8" id="KW-0812">Transmembrane</keyword>
<protein>
    <submittedName>
        <fullName evidence="9">Type IV secretory system conjugative DNA transfer family protein</fullName>
    </submittedName>
</protein>
<feature type="transmembrane region" description="Helical" evidence="8">
    <location>
        <begin position="62"/>
        <end position="87"/>
    </location>
</feature>
<evidence type="ECO:0000256" key="7">
    <source>
        <dbReference type="SAM" id="MobiDB-lite"/>
    </source>
</evidence>
<evidence type="ECO:0000256" key="6">
    <source>
        <dbReference type="ARBA" id="ARBA00023136"/>
    </source>
</evidence>
<dbReference type="Proteomes" id="UP001243009">
    <property type="component" value="Unassembled WGS sequence"/>
</dbReference>
<evidence type="ECO:0000256" key="5">
    <source>
        <dbReference type="ARBA" id="ARBA00022989"/>
    </source>
</evidence>
<dbReference type="InterPro" id="IPR003688">
    <property type="entry name" value="TraG/VirD4"/>
</dbReference>
<dbReference type="Pfam" id="PF02534">
    <property type="entry name" value="T4SS-DNA_transf"/>
    <property type="match status" value="1"/>
</dbReference>
<evidence type="ECO:0000256" key="1">
    <source>
        <dbReference type="ARBA" id="ARBA00004651"/>
    </source>
</evidence>
<dbReference type="InterPro" id="IPR027417">
    <property type="entry name" value="P-loop_NTPase"/>
</dbReference>
<reference evidence="9 10" key="1">
    <citation type="submission" date="2023-08" db="EMBL/GenBank/DDBJ databases">
        <title>The draft genome sequence of Paracraurococcus sp. LOR1-02.</title>
        <authorList>
            <person name="Kingkaew E."/>
            <person name="Tanasupawat S."/>
        </authorList>
    </citation>
    <scope>NUCLEOTIDE SEQUENCE [LARGE SCALE GENOMIC DNA]</scope>
    <source>
        <strain evidence="9 10">LOR1-02</strain>
    </source>
</reference>
<dbReference type="RefSeq" id="WP_305106627.1">
    <property type="nucleotide sequence ID" value="NZ_JAUTWS010000034.1"/>
</dbReference>
<proteinExistence type="inferred from homology"/>
<accession>A0ABT9E6J5</accession>
<sequence length="620" mass="67037">MNAALKALAEATLGSAAVAAAWTAGASAAFLGITGLWGQPAVPGSDYLWGWWRYLPHAGRNTTVALGLVLSGAAVGLPLLSLAGLAARWRWRSVGGLRGVGQRMGLGQIRRGTSNNHGRADWMSEARIERLFPPHPHPEIGGVVVGERSRDDLSPQHALPFDPRDPDSWGLQGRGPLMFDHCERGTTHSLIIGGGGTYKSTTLTTTLLHWRPSTVILDPARELHAKLAGALADSGKTVLRLDLGAAGPNVLEAIDLASPEGRLMADSRLRGVASRVIGPMPRDDSGNAGRFKRWGRAIVLALLADLVHREDVPAGRKTLCELRRGLDVPSERLRDRLRGVYEGSASGLARSMAANVMDLPEETWGGAVGNAMEDTEWLATEAYANLVSGNALRMRDIVRGRHAIFVQIPQEVLQVTPGLARVLIGGLLDAVLAQEGRVVGRVGFFIDEAVLLGPEPSLKLARDQGRKSKVTLQLFYQSEGQIEDVWGKAQRDAWFDGVSFRSYTRVQNVNTARDLVTALGTFGARAESRGNSAGSSGRPLEWASRQRGDSAQESEIARELMKPHELLQEMRANERITIVANDRPIRHLSAIDFCRPEIAARLGQTDYQARFAGEDLESAA</sequence>
<evidence type="ECO:0000256" key="4">
    <source>
        <dbReference type="ARBA" id="ARBA00022692"/>
    </source>
</evidence>
<dbReference type="InterPro" id="IPR051539">
    <property type="entry name" value="T4SS-coupling_protein"/>
</dbReference>
<evidence type="ECO:0000313" key="10">
    <source>
        <dbReference type="Proteomes" id="UP001243009"/>
    </source>
</evidence>
<comment type="similarity">
    <text evidence="2">Belongs to the VirD4/TraG family.</text>
</comment>
<evidence type="ECO:0000256" key="3">
    <source>
        <dbReference type="ARBA" id="ARBA00022475"/>
    </source>
</evidence>
<evidence type="ECO:0000313" key="9">
    <source>
        <dbReference type="EMBL" id="MDO9711774.1"/>
    </source>
</evidence>
<dbReference type="PANTHER" id="PTHR37937:SF1">
    <property type="entry name" value="CONJUGATIVE TRANSFER: DNA TRANSPORT"/>
    <property type="match status" value="1"/>
</dbReference>
<comment type="subcellular location">
    <subcellularLocation>
        <location evidence="1">Cell membrane</location>
        <topology evidence="1">Multi-pass membrane protein</topology>
    </subcellularLocation>
</comment>
<dbReference type="PANTHER" id="PTHR37937">
    <property type="entry name" value="CONJUGATIVE TRANSFER: DNA TRANSPORT"/>
    <property type="match status" value="1"/>
</dbReference>
<name>A0ABT9E6J5_9PROT</name>
<gene>
    <name evidence="9" type="ORF">Q7A36_25730</name>
</gene>
<organism evidence="9 10">
    <name type="scientific">Paracraurococcus lichenis</name>
    <dbReference type="NCBI Taxonomy" id="3064888"/>
    <lineage>
        <taxon>Bacteria</taxon>
        <taxon>Pseudomonadati</taxon>
        <taxon>Pseudomonadota</taxon>
        <taxon>Alphaproteobacteria</taxon>
        <taxon>Acetobacterales</taxon>
        <taxon>Roseomonadaceae</taxon>
        <taxon>Paracraurococcus</taxon>
    </lineage>
</organism>
<evidence type="ECO:0000256" key="8">
    <source>
        <dbReference type="SAM" id="Phobius"/>
    </source>
</evidence>
<keyword evidence="10" id="KW-1185">Reference proteome</keyword>
<feature type="compositionally biased region" description="Basic and acidic residues" evidence="7">
    <location>
        <begin position="544"/>
        <end position="554"/>
    </location>
</feature>